<evidence type="ECO:0000313" key="4">
    <source>
        <dbReference type="EMBL" id="MBP2473972.1"/>
    </source>
</evidence>
<organism evidence="4 5">
    <name type="scientific">Crossiella equi</name>
    <dbReference type="NCBI Taxonomy" id="130796"/>
    <lineage>
        <taxon>Bacteria</taxon>
        <taxon>Bacillati</taxon>
        <taxon>Actinomycetota</taxon>
        <taxon>Actinomycetes</taxon>
        <taxon>Pseudonocardiales</taxon>
        <taxon>Pseudonocardiaceae</taxon>
        <taxon>Crossiella</taxon>
    </lineage>
</organism>
<dbReference type="PANTHER" id="PTHR48081:SF8">
    <property type="entry name" value="ALPHA_BETA HYDROLASE FOLD-3 DOMAIN-CONTAINING PROTEIN-RELATED"/>
    <property type="match status" value="1"/>
</dbReference>
<evidence type="ECO:0000256" key="2">
    <source>
        <dbReference type="ARBA" id="ARBA00022801"/>
    </source>
</evidence>
<comment type="similarity">
    <text evidence="1">Belongs to the 'GDXG' lipolytic enzyme family.</text>
</comment>
<dbReference type="InterPro" id="IPR013094">
    <property type="entry name" value="AB_hydrolase_3"/>
</dbReference>
<dbReference type="PANTHER" id="PTHR48081">
    <property type="entry name" value="AB HYDROLASE SUPERFAMILY PROTEIN C4A8.06C"/>
    <property type="match status" value="1"/>
</dbReference>
<dbReference type="InterPro" id="IPR050300">
    <property type="entry name" value="GDXG_lipolytic_enzyme"/>
</dbReference>
<dbReference type="Pfam" id="PF07859">
    <property type="entry name" value="Abhydrolase_3"/>
    <property type="match status" value="1"/>
</dbReference>
<evidence type="ECO:0000256" key="1">
    <source>
        <dbReference type="ARBA" id="ARBA00010515"/>
    </source>
</evidence>
<evidence type="ECO:0000259" key="3">
    <source>
        <dbReference type="Pfam" id="PF07859"/>
    </source>
</evidence>
<sequence>MTQARPALREFVERSVVSAIGALPEPAQRVIGGRPTVIDGQELHPEVQAVLRLMNLSNKENPLGGGSVAQARRQLRETTALIKGPDLPMAEIRELSVPGPGGPIRCRLYLPEHVPTPAPALVFFHGGGWVTGDLDTHDHVCRTLAQHAGVVVLSADYRLAPEHPFPAAVEDALAVFRYAVDQSASLGINPAQVAVGGDSAGGNLSIVTTQLTRHDDGPKPVFQLLFYPATDFSVRRESRLLFGRNFVLTEERMTWFESKYLANPDDVHDHRASPLLTEDLSGLPPAYLATAGFDPLRDEGEAYAARLAEAGVPVFLRRHRGLIHGFANILGIGHTGRDAVLEAAGALRMGLSFAAS</sequence>
<dbReference type="InterPro" id="IPR029058">
    <property type="entry name" value="AB_hydrolase_fold"/>
</dbReference>
<dbReference type="SUPFAM" id="SSF53474">
    <property type="entry name" value="alpha/beta-Hydrolases"/>
    <property type="match status" value="1"/>
</dbReference>
<dbReference type="EMBL" id="JAGIOO010000001">
    <property type="protein sequence ID" value="MBP2473972.1"/>
    <property type="molecule type" value="Genomic_DNA"/>
</dbReference>
<name>A0ABS5ACG8_9PSEU</name>
<dbReference type="Proteomes" id="UP001519363">
    <property type="component" value="Unassembled WGS sequence"/>
</dbReference>
<comment type="caution">
    <text evidence="4">The sequence shown here is derived from an EMBL/GenBank/DDBJ whole genome shotgun (WGS) entry which is preliminary data.</text>
</comment>
<dbReference type="RefSeq" id="WP_086785046.1">
    <property type="nucleotide sequence ID" value="NZ_JAGIOO010000001.1"/>
</dbReference>
<dbReference type="InterPro" id="IPR002168">
    <property type="entry name" value="Lipase_GDXG_HIS_AS"/>
</dbReference>
<gene>
    <name evidence="4" type="ORF">JOF53_002844</name>
</gene>
<reference evidence="4 5" key="1">
    <citation type="submission" date="2021-03" db="EMBL/GenBank/DDBJ databases">
        <title>Sequencing the genomes of 1000 actinobacteria strains.</title>
        <authorList>
            <person name="Klenk H.-P."/>
        </authorList>
    </citation>
    <scope>NUCLEOTIDE SEQUENCE [LARGE SCALE GENOMIC DNA]</scope>
    <source>
        <strain evidence="4 5">DSM 44580</strain>
    </source>
</reference>
<dbReference type="PROSITE" id="PS01173">
    <property type="entry name" value="LIPASE_GDXG_HIS"/>
    <property type="match status" value="1"/>
</dbReference>
<keyword evidence="2 4" id="KW-0378">Hydrolase</keyword>
<dbReference type="EC" id="3.1.1.-" evidence="4"/>
<feature type="domain" description="Alpha/beta hydrolase fold-3" evidence="3">
    <location>
        <begin position="121"/>
        <end position="327"/>
    </location>
</feature>
<proteinExistence type="inferred from homology"/>
<dbReference type="GO" id="GO:0016787">
    <property type="term" value="F:hydrolase activity"/>
    <property type="evidence" value="ECO:0007669"/>
    <property type="project" value="UniProtKB-KW"/>
</dbReference>
<dbReference type="Gene3D" id="3.40.50.1820">
    <property type="entry name" value="alpha/beta hydrolase"/>
    <property type="match status" value="1"/>
</dbReference>
<protein>
    <submittedName>
        <fullName evidence="4">Acetyl esterase</fullName>
        <ecNumber evidence="4">3.1.1.-</ecNumber>
    </submittedName>
</protein>
<accession>A0ABS5ACG8</accession>
<keyword evidence="5" id="KW-1185">Reference proteome</keyword>
<evidence type="ECO:0000313" key="5">
    <source>
        <dbReference type="Proteomes" id="UP001519363"/>
    </source>
</evidence>